<dbReference type="AlphaFoldDB" id="A0A4Q2D1Q6"/>
<dbReference type="EMBL" id="SDEE01001264">
    <property type="protein sequence ID" value="RXW12386.1"/>
    <property type="molecule type" value="Genomic_DNA"/>
</dbReference>
<keyword evidence="3" id="KW-1185">Reference proteome</keyword>
<reference evidence="2 3" key="1">
    <citation type="submission" date="2019-01" db="EMBL/GenBank/DDBJ databases">
        <title>Draft genome sequence of Psathyrella aberdarensis IHI B618.</title>
        <authorList>
            <person name="Buettner E."/>
            <person name="Kellner H."/>
        </authorList>
    </citation>
    <scope>NUCLEOTIDE SEQUENCE [LARGE SCALE GENOMIC DNA]</scope>
    <source>
        <strain evidence="2 3">IHI B618</strain>
    </source>
</reference>
<dbReference type="STRING" id="2316362.A0A4Q2D1Q6"/>
<evidence type="ECO:0000313" key="3">
    <source>
        <dbReference type="Proteomes" id="UP000290288"/>
    </source>
</evidence>
<gene>
    <name evidence="2" type="ORF">EST38_g13469</name>
</gene>
<protein>
    <recommendedName>
        <fullName evidence="1">DUF6589 domain-containing protein</fullName>
    </recommendedName>
</protein>
<accession>A0A4Q2D1Q6</accession>
<dbReference type="Proteomes" id="UP000290288">
    <property type="component" value="Unassembled WGS sequence"/>
</dbReference>
<sequence length="393" mass="44422">MPAYSTIVNTLKVLGKHSKTLIADHARDPEKNGFIVFDNVQNYLRVRDHRFGRANTMNIGLAGTYCELPGVEAGALSFSEKKAQLALNKRASLTTERLLNMLDQQHLDEVFKLHWMRVLVHYVPQLSTWKAHVSELFCGRTAKLRLDNKPTEVHPLSSCGKNETVTTELKETLLDFLGQLGVLEEQFQDKCVVAAGDGLTFQRLLEVQRYLQFHPTNIESLAHLEPVLALWHTEWTDLSRIFELFWDSPTSLDPSSLGHSAGKIGRTNMPNLKKVDYYPSAELMYLVLEVRMLDCWSNYFQCPSGDIFGYFASLEAQNKLPDIQKLEEIAGKLHLAFSTTDAAYSALYDTTVKSPWTDMVPLGSPWTVTPNAPSDPALHILWFNPPKIFNISP</sequence>
<organism evidence="2 3">
    <name type="scientific">Candolleomyces aberdarensis</name>
    <dbReference type="NCBI Taxonomy" id="2316362"/>
    <lineage>
        <taxon>Eukaryota</taxon>
        <taxon>Fungi</taxon>
        <taxon>Dikarya</taxon>
        <taxon>Basidiomycota</taxon>
        <taxon>Agaricomycotina</taxon>
        <taxon>Agaricomycetes</taxon>
        <taxon>Agaricomycetidae</taxon>
        <taxon>Agaricales</taxon>
        <taxon>Agaricineae</taxon>
        <taxon>Psathyrellaceae</taxon>
        <taxon>Candolleomyces</taxon>
    </lineage>
</organism>
<proteinExistence type="predicted"/>
<name>A0A4Q2D1Q6_9AGAR</name>
<comment type="caution">
    <text evidence="2">The sequence shown here is derived from an EMBL/GenBank/DDBJ whole genome shotgun (WGS) entry which is preliminary data.</text>
</comment>
<dbReference type="Pfam" id="PF20231">
    <property type="entry name" value="DUF6589"/>
    <property type="match status" value="1"/>
</dbReference>
<feature type="domain" description="DUF6589" evidence="1">
    <location>
        <begin position="88"/>
        <end position="342"/>
    </location>
</feature>
<dbReference type="InterPro" id="IPR046496">
    <property type="entry name" value="DUF6589"/>
</dbReference>
<evidence type="ECO:0000259" key="1">
    <source>
        <dbReference type="Pfam" id="PF20231"/>
    </source>
</evidence>
<evidence type="ECO:0000313" key="2">
    <source>
        <dbReference type="EMBL" id="RXW12386.1"/>
    </source>
</evidence>
<dbReference type="OrthoDB" id="3033641at2759"/>